<dbReference type="OrthoDB" id="9342687at2"/>
<keyword evidence="4 6" id="KW-1133">Transmembrane helix</keyword>
<organism evidence="8 9">
    <name type="scientific">Frondihabitans australicus</name>
    <dbReference type="NCBI Taxonomy" id="386892"/>
    <lineage>
        <taxon>Bacteria</taxon>
        <taxon>Bacillati</taxon>
        <taxon>Actinomycetota</taxon>
        <taxon>Actinomycetes</taxon>
        <taxon>Micrococcales</taxon>
        <taxon>Microbacteriaceae</taxon>
        <taxon>Frondihabitans</taxon>
    </lineage>
</organism>
<dbReference type="AlphaFoldDB" id="A0A495IJ68"/>
<evidence type="ECO:0000256" key="1">
    <source>
        <dbReference type="ARBA" id="ARBA00004651"/>
    </source>
</evidence>
<dbReference type="NCBIfam" id="TIGR03954">
    <property type="entry name" value="integ_memb_HG"/>
    <property type="match status" value="1"/>
</dbReference>
<dbReference type="RefSeq" id="WP_121370255.1">
    <property type="nucleotide sequence ID" value="NZ_RBKS01000001.1"/>
</dbReference>
<dbReference type="EMBL" id="RBKS01000001">
    <property type="protein sequence ID" value="RKR75458.1"/>
    <property type="molecule type" value="Genomic_DNA"/>
</dbReference>
<gene>
    <name evidence="8" type="ORF">C8E83_2606</name>
</gene>
<proteinExistence type="predicted"/>
<protein>
    <submittedName>
        <fullName evidence="8">Integral membrane protein</fullName>
    </submittedName>
</protein>
<dbReference type="PANTHER" id="PTHR40077:SF2">
    <property type="entry name" value="MEMBRANE PROTEIN"/>
    <property type="match status" value="1"/>
</dbReference>
<dbReference type="PANTHER" id="PTHR40077">
    <property type="entry name" value="MEMBRANE PROTEIN-RELATED"/>
    <property type="match status" value="1"/>
</dbReference>
<comment type="subcellular location">
    <subcellularLocation>
        <location evidence="1">Cell membrane</location>
        <topology evidence="1">Multi-pass membrane protein</topology>
    </subcellularLocation>
</comment>
<keyword evidence="5 6" id="KW-0472">Membrane</keyword>
<evidence type="ECO:0000256" key="2">
    <source>
        <dbReference type="ARBA" id="ARBA00022475"/>
    </source>
</evidence>
<feature type="domain" description="DUF3817" evidence="7">
    <location>
        <begin position="18"/>
        <end position="126"/>
    </location>
</feature>
<evidence type="ECO:0000313" key="9">
    <source>
        <dbReference type="Proteomes" id="UP000280008"/>
    </source>
</evidence>
<sequence>MPLKPRPRNIPKIPGAVRLYKISAYVTGVMLLLLCMEMVLKYTPLHTELAIGDPRGFFVPAGTIRHPALDLSLGILIVHGWLYVVYLFMDFRLWSIMRWNFTRFVLIALGGVIPLMSFFVEHRMARTAMAEYETLTIERERALAAQSQEAAA</sequence>
<dbReference type="Pfam" id="PF12823">
    <property type="entry name" value="DUF3817"/>
    <property type="match status" value="1"/>
</dbReference>
<feature type="transmembrane region" description="Helical" evidence="6">
    <location>
        <begin position="71"/>
        <end position="89"/>
    </location>
</feature>
<keyword evidence="3 6" id="KW-0812">Transmembrane</keyword>
<evidence type="ECO:0000256" key="3">
    <source>
        <dbReference type="ARBA" id="ARBA00022692"/>
    </source>
</evidence>
<keyword evidence="9" id="KW-1185">Reference proteome</keyword>
<feature type="transmembrane region" description="Helical" evidence="6">
    <location>
        <begin position="20"/>
        <end position="40"/>
    </location>
</feature>
<dbReference type="Proteomes" id="UP000280008">
    <property type="component" value="Unassembled WGS sequence"/>
</dbReference>
<evidence type="ECO:0000313" key="8">
    <source>
        <dbReference type="EMBL" id="RKR75458.1"/>
    </source>
</evidence>
<dbReference type="GO" id="GO:0005886">
    <property type="term" value="C:plasma membrane"/>
    <property type="evidence" value="ECO:0007669"/>
    <property type="project" value="UniProtKB-SubCell"/>
</dbReference>
<feature type="transmembrane region" description="Helical" evidence="6">
    <location>
        <begin position="101"/>
        <end position="120"/>
    </location>
</feature>
<evidence type="ECO:0000256" key="6">
    <source>
        <dbReference type="SAM" id="Phobius"/>
    </source>
</evidence>
<name>A0A495IJ68_9MICO</name>
<evidence type="ECO:0000256" key="5">
    <source>
        <dbReference type="ARBA" id="ARBA00023136"/>
    </source>
</evidence>
<reference evidence="8 9" key="1">
    <citation type="submission" date="2018-10" db="EMBL/GenBank/DDBJ databases">
        <title>Sequencing the genomes of 1000 actinobacteria strains.</title>
        <authorList>
            <person name="Klenk H.-P."/>
        </authorList>
    </citation>
    <scope>NUCLEOTIDE SEQUENCE [LARGE SCALE GENOMIC DNA]</scope>
    <source>
        <strain evidence="8 9">DSM 17894</strain>
    </source>
</reference>
<dbReference type="InterPro" id="IPR023845">
    <property type="entry name" value="DUF3817_TM"/>
</dbReference>
<keyword evidence="2" id="KW-1003">Cell membrane</keyword>
<accession>A0A495IJ68</accession>
<evidence type="ECO:0000259" key="7">
    <source>
        <dbReference type="Pfam" id="PF12823"/>
    </source>
</evidence>
<comment type="caution">
    <text evidence="8">The sequence shown here is derived from an EMBL/GenBank/DDBJ whole genome shotgun (WGS) entry which is preliminary data.</text>
</comment>
<evidence type="ECO:0000256" key="4">
    <source>
        <dbReference type="ARBA" id="ARBA00022989"/>
    </source>
</evidence>